<protein>
    <submittedName>
        <fullName evidence="2">T9SS type A sorting domain-containing protein</fullName>
    </submittedName>
</protein>
<evidence type="ECO:0000259" key="1">
    <source>
        <dbReference type="Pfam" id="PF18962"/>
    </source>
</evidence>
<proteinExistence type="predicted"/>
<dbReference type="AlphaFoldDB" id="A0A5J5IEV2"/>
<dbReference type="Proteomes" id="UP000326903">
    <property type="component" value="Unassembled WGS sequence"/>
</dbReference>
<dbReference type="InterPro" id="IPR013783">
    <property type="entry name" value="Ig-like_fold"/>
</dbReference>
<accession>A0A5J5IEV2</accession>
<reference evidence="2 3" key="1">
    <citation type="submission" date="2019-09" db="EMBL/GenBank/DDBJ databases">
        <title>Draft genome sequence of Ginsengibacter sp. BR5-29.</title>
        <authorList>
            <person name="Im W.-T."/>
        </authorList>
    </citation>
    <scope>NUCLEOTIDE SEQUENCE [LARGE SCALE GENOMIC DNA]</scope>
    <source>
        <strain evidence="2 3">BR5-29</strain>
    </source>
</reference>
<evidence type="ECO:0000313" key="3">
    <source>
        <dbReference type="Proteomes" id="UP000326903"/>
    </source>
</evidence>
<dbReference type="NCBIfam" id="TIGR04183">
    <property type="entry name" value="Por_Secre_tail"/>
    <property type="match status" value="1"/>
</dbReference>
<dbReference type="EMBL" id="VYQF01000005">
    <property type="protein sequence ID" value="KAA9037630.1"/>
    <property type="molecule type" value="Genomic_DNA"/>
</dbReference>
<comment type="caution">
    <text evidence="2">The sequence shown here is derived from an EMBL/GenBank/DDBJ whole genome shotgun (WGS) entry which is preliminary data.</text>
</comment>
<dbReference type="InterPro" id="IPR026444">
    <property type="entry name" value="Secre_tail"/>
</dbReference>
<name>A0A5J5IEV2_9BACT</name>
<evidence type="ECO:0000313" key="2">
    <source>
        <dbReference type="EMBL" id="KAA9037630.1"/>
    </source>
</evidence>
<dbReference type="Gene3D" id="2.60.40.10">
    <property type="entry name" value="Immunoglobulins"/>
    <property type="match status" value="1"/>
</dbReference>
<keyword evidence="3" id="KW-1185">Reference proteome</keyword>
<dbReference type="RefSeq" id="WP_150415865.1">
    <property type="nucleotide sequence ID" value="NZ_VYQF01000005.1"/>
</dbReference>
<feature type="domain" description="Secretion system C-terminal sorting" evidence="1">
    <location>
        <begin position="148"/>
        <end position="224"/>
    </location>
</feature>
<gene>
    <name evidence="2" type="ORF">FW778_16175</name>
</gene>
<sequence>MTKLSSLFIVVFLFSAMKTSAAIRLIALINAGNPTVTLQWNMVNYPGMTTYILFKSSDGVAWETAAANPVFRKYTTSTKLAYRDVFSGEQKIFYRVKIYDTNKNIVDISNTAVVANPVTSYPSKKPLAKRNTNIDEPVTSYHGNIWQIFPNLAHDILNLIYQRNEIIKGVINIVIQDALGKVVVRFRAASTNKQLHLSVNKLHAGIYFIKINVENEIQLNDKFIKQ</sequence>
<dbReference type="Pfam" id="PF18962">
    <property type="entry name" value="Por_Secre_tail"/>
    <property type="match status" value="1"/>
</dbReference>
<organism evidence="2 3">
    <name type="scientific">Ginsengibacter hankyongi</name>
    <dbReference type="NCBI Taxonomy" id="2607284"/>
    <lineage>
        <taxon>Bacteria</taxon>
        <taxon>Pseudomonadati</taxon>
        <taxon>Bacteroidota</taxon>
        <taxon>Chitinophagia</taxon>
        <taxon>Chitinophagales</taxon>
        <taxon>Chitinophagaceae</taxon>
        <taxon>Ginsengibacter</taxon>
    </lineage>
</organism>